<evidence type="ECO:0000313" key="4">
    <source>
        <dbReference type="Proteomes" id="UP000041254"/>
    </source>
</evidence>
<dbReference type="InterPro" id="IPR023214">
    <property type="entry name" value="HAD_sf"/>
</dbReference>
<evidence type="ECO:0000313" key="3">
    <source>
        <dbReference type="EMBL" id="CEM01801.1"/>
    </source>
</evidence>
<comment type="subcellular location">
    <subcellularLocation>
        <location evidence="1">Mitochondrion inner membrane</location>
        <topology evidence="1">Single-pass membrane protein</topology>
    </subcellularLocation>
</comment>
<keyword evidence="1" id="KW-0811">Translocation</keyword>
<protein>
    <recommendedName>
        <fullName evidence="1">Mitochondrial import inner membrane translocase subunit TIM50</fullName>
    </recommendedName>
</protein>
<dbReference type="InterPro" id="IPR004274">
    <property type="entry name" value="FCP1_dom"/>
</dbReference>
<comment type="function">
    <text evidence="1">Essential component of the TIM23 complex, a complex that mediates the translocation of transit peptide-containing proteins across the mitochondrial inner membrane.</text>
</comment>
<dbReference type="GO" id="GO:0005744">
    <property type="term" value="C:TIM23 mitochondrial import inner membrane translocase complex"/>
    <property type="evidence" value="ECO:0007669"/>
    <property type="project" value="UniProtKB-UniRule"/>
</dbReference>
<dbReference type="SUPFAM" id="SSF56784">
    <property type="entry name" value="HAD-like"/>
    <property type="match status" value="1"/>
</dbReference>
<evidence type="ECO:0000256" key="1">
    <source>
        <dbReference type="RuleBase" id="RU365079"/>
    </source>
</evidence>
<dbReference type="InterPro" id="IPR050365">
    <property type="entry name" value="TIM50"/>
</dbReference>
<name>A0A0G4EUU0_VITBC</name>
<keyword evidence="1" id="KW-0809">Transit peptide</keyword>
<comment type="subunit">
    <text evidence="1">Component of the TIM23 complex.</text>
</comment>
<proteinExistence type="inferred from homology"/>
<dbReference type="GO" id="GO:0015031">
    <property type="term" value="P:protein transport"/>
    <property type="evidence" value="ECO:0007669"/>
    <property type="project" value="UniProtKB-KW"/>
</dbReference>
<dbReference type="Gene3D" id="3.40.50.1000">
    <property type="entry name" value="HAD superfamily/HAD-like"/>
    <property type="match status" value="1"/>
</dbReference>
<dbReference type="InParanoid" id="A0A0G4EUU0"/>
<comment type="similarity">
    <text evidence="1">Belongs to the TIM50 family.</text>
</comment>
<keyword evidence="1" id="KW-0653">Protein transport</keyword>
<feature type="domain" description="FCP1 homology" evidence="2">
    <location>
        <begin position="1"/>
        <end position="162"/>
    </location>
</feature>
<keyword evidence="1" id="KW-0496">Mitochondrion</keyword>
<dbReference type="AlphaFoldDB" id="A0A0G4EUU0"/>
<dbReference type="VEuPathDB" id="CryptoDB:Vbra_20866"/>
<dbReference type="PhylomeDB" id="A0A0G4EUU0"/>
<dbReference type="SMART" id="SM00577">
    <property type="entry name" value="CPDc"/>
    <property type="match status" value="1"/>
</dbReference>
<gene>
    <name evidence="3" type="ORF">Vbra_20866</name>
</gene>
<sequence length="220" mass="25072">MDETLVYLERKREGIVDERLHTFDHIYSSRSLVDEEDITGPAARVGVRKDVIPFLMRLKHMGVRMMIWTAGTMDYADYILDALEWMAGGHTVCYYRDTVATMPSKTKDLVVATGGDISHAVLVDNNKQSGLCHQENFIWVPDFVGQVDDLFNIETGPLFKHLIFELHNRLLNNQPPDVRCPGAKKFIQLWQRHAHYHPRPPPATCLRAADPQCGEEPMAS</sequence>
<dbReference type="Pfam" id="PF03031">
    <property type="entry name" value="NIF"/>
    <property type="match status" value="1"/>
</dbReference>
<keyword evidence="4" id="KW-1185">Reference proteome</keyword>
<dbReference type="OrthoDB" id="277011at2759"/>
<organism evidence="3 4">
    <name type="scientific">Vitrella brassicaformis (strain CCMP3155)</name>
    <dbReference type="NCBI Taxonomy" id="1169540"/>
    <lineage>
        <taxon>Eukaryota</taxon>
        <taxon>Sar</taxon>
        <taxon>Alveolata</taxon>
        <taxon>Colpodellida</taxon>
        <taxon>Vitrellaceae</taxon>
        <taxon>Vitrella</taxon>
    </lineage>
</organism>
<evidence type="ECO:0000259" key="2">
    <source>
        <dbReference type="PROSITE" id="PS50969"/>
    </source>
</evidence>
<dbReference type="PANTHER" id="PTHR12210">
    <property type="entry name" value="DULLARD PROTEIN PHOSPHATASE"/>
    <property type="match status" value="1"/>
</dbReference>
<dbReference type="PROSITE" id="PS50969">
    <property type="entry name" value="FCP1"/>
    <property type="match status" value="1"/>
</dbReference>
<accession>A0A0G4EUU0</accession>
<keyword evidence="1" id="KW-0813">Transport</keyword>
<dbReference type="EMBL" id="CDMY01000310">
    <property type="protein sequence ID" value="CEM01801.1"/>
    <property type="molecule type" value="Genomic_DNA"/>
</dbReference>
<dbReference type="Proteomes" id="UP000041254">
    <property type="component" value="Unassembled WGS sequence"/>
</dbReference>
<reference evidence="3 4" key="1">
    <citation type="submission" date="2014-11" db="EMBL/GenBank/DDBJ databases">
        <authorList>
            <person name="Zhu J."/>
            <person name="Qi W."/>
            <person name="Song R."/>
        </authorList>
    </citation>
    <scope>NUCLEOTIDE SEQUENCE [LARGE SCALE GENOMIC DNA]</scope>
</reference>
<dbReference type="InterPro" id="IPR036412">
    <property type="entry name" value="HAD-like_sf"/>
</dbReference>